<reference evidence="1" key="1">
    <citation type="submission" date="2007-04" db="EMBL/GenBank/DDBJ databases">
        <title>Annotation of Pediculus humanus corporis strain USDA.</title>
        <authorList>
            <person name="Kirkness E."/>
            <person name="Hannick L."/>
            <person name="Hass B."/>
            <person name="Bruggner R."/>
            <person name="Lawson D."/>
            <person name="Bidwell S."/>
            <person name="Joardar V."/>
            <person name="Caler E."/>
            <person name="Walenz B."/>
            <person name="Inman J."/>
            <person name="Schobel S."/>
            <person name="Galinsky K."/>
            <person name="Amedeo P."/>
            <person name="Strausberg R."/>
        </authorList>
    </citation>
    <scope>NUCLEOTIDE SEQUENCE</scope>
    <source>
        <strain evidence="1">USDA</strain>
    </source>
</reference>
<dbReference type="CTD" id="8231842"/>
<dbReference type="VEuPathDB" id="VectorBase:PHUM342830"/>
<proteinExistence type="predicted"/>
<name>E0VNR2_PEDHC</name>
<evidence type="ECO:0000313" key="2">
    <source>
        <dbReference type="EnsemblMetazoa" id="PHUM342830-PA"/>
    </source>
</evidence>
<organism>
    <name type="scientific">Pediculus humanus subsp. corporis</name>
    <name type="common">Body louse</name>
    <dbReference type="NCBI Taxonomy" id="121224"/>
    <lineage>
        <taxon>Eukaryota</taxon>
        <taxon>Metazoa</taxon>
        <taxon>Ecdysozoa</taxon>
        <taxon>Arthropoda</taxon>
        <taxon>Hexapoda</taxon>
        <taxon>Insecta</taxon>
        <taxon>Pterygota</taxon>
        <taxon>Neoptera</taxon>
        <taxon>Paraneoptera</taxon>
        <taxon>Psocodea</taxon>
        <taxon>Troctomorpha</taxon>
        <taxon>Phthiraptera</taxon>
        <taxon>Anoplura</taxon>
        <taxon>Pediculidae</taxon>
        <taxon>Pediculus</taxon>
    </lineage>
</organism>
<sequence length="55" mass="6126">MEDTLSSLIEGGSNVKPQLRLKTAYSDLTRAQKYKEIINIVVAACREGKEIGEEE</sequence>
<dbReference type="EMBL" id="AAZO01003989">
    <property type="status" value="NOT_ANNOTATED_CDS"/>
    <property type="molecule type" value="Genomic_DNA"/>
</dbReference>
<dbReference type="InParanoid" id="E0VNR2"/>
<dbReference type="AlphaFoldDB" id="E0VNR2"/>
<dbReference type="GeneID" id="8231842"/>
<dbReference type="EnsemblMetazoa" id="PHUM342830-RA">
    <property type="protein sequence ID" value="PHUM342830-PA"/>
    <property type="gene ID" value="PHUM342830"/>
</dbReference>
<dbReference type="RefSeq" id="XP_002427756.1">
    <property type="nucleotide sequence ID" value="XM_002427711.1"/>
</dbReference>
<evidence type="ECO:0000313" key="3">
    <source>
        <dbReference type="Proteomes" id="UP000009046"/>
    </source>
</evidence>
<gene>
    <name evidence="2" type="primary">8231842</name>
    <name evidence="1" type="ORF">Phum_PHUM342830</name>
</gene>
<dbReference type="Proteomes" id="UP000009046">
    <property type="component" value="Unassembled WGS sequence"/>
</dbReference>
<dbReference type="HOGENOM" id="CLU_3034765_0_0_1"/>
<dbReference type="KEGG" id="phu:Phum_PHUM342830"/>
<dbReference type="EMBL" id="DS235344">
    <property type="protein sequence ID" value="EEB15018.1"/>
    <property type="molecule type" value="Genomic_DNA"/>
</dbReference>
<accession>E0VNR2</accession>
<reference evidence="2" key="3">
    <citation type="submission" date="2021-02" db="UniProtKB">
        <authorList>
            <consortium name="EnsemblMetazoa"/>
        </authorList>
    </citation>
    <scope>IDENTIFICATION</scope>
    <source>
        <strain evidence="2">USDA</strain>
    </source>
</reference>
<protein>
    <submittedName>
        <fullName evidence="1 2">Uncharacterized protein</fullName>
    </submittedName>
</protein>
<keyword evidence="3" id="KW-1185">Reference proteome</keyword>
<evidence type="ECO:0000313" key="1">
    <source>
        <dbReference type="EMBL" id="EEB15018.1"/>
    </source>
</evidence>
<reference evidence="1" key="2">
    <citation type="submission" date="2007-04" db="EMBL/GenBank/DDBJ databases">
        <title>The genome of the human body louse.</title>
        <authorList>
            <consortium name="The Human Body Louse Genome Consortium"/>
            <person name="Kirkness E."/>
            <person name="Walenz B."/>
            <person name="Hass B."/>
            <person name="Bruggner R."/>
            <person name="Strausberg R."/>
        </authorList>
    </citation>
    <scope>NUCLEOTIDE SEQUENCE</scope>
    <source>
        <strain evidence="1">USDA</strain>
    </source>
</reference>